<gene>
    <name evidence="1" type="primary">4</name>
    <name evidence="1" type="ORF">SEA_OCTOBIEN14_4</name>
</gene>
<name>A0A3G3M9H7_9CAUD</name>
<accession>A0A3G3M9H7</accession>
<dbReference type="GeneID" id="70080793"/>
<dbReference type="KEGG" id="vg:70080793"/>
<proteinExistence type="predicted"/>
<dbReference type="EMBL" id="MH976515">
    <property type="protein sequence ID" value="AYR03152.1"/>
    <property type="molecule type" value="Genomic_DNA"/>
</dbReference>
<keyword evidence="2" id="KW-1185">Reference proteome</keyword>
<sequence>MNDEVRVPVAPYCDYCNREAFYRVKLTSDCDSWANLCGLHYRTIKNAQWRPFKRIIVLNEDGTDKIRMDPDYDL</sequence>
<dbReference type="Proteomes" id="UP000280547">
    <property type="component" value="Segment"/>
</dbReference>
<dbReference type="RefSeq" id="YP_010246249.1">
    <property type="nucleotide sequence ID" value="NC_060134.1"/>
</dbReference>
<organism evidence="1 2">
    <name type="scientific">Gordonia phage Octobien14</name>
    <dbReference type="NCBI Taxonomy" id="2483673"/>
    <lineage>
        <taxon>Viruses</taxon>
        <taxon>Duplodnaviria</taxon>
        <taxon>Heunggongvirae</taxon>
        <taxon>Uroviricota</taxon>
        <taxon>Caudoviricetes</taxon>
        <taxon>Deeyouvirinae</taxon>
        <taxon>Octobienvirus</taxon>
        <taxon>Octobienvirus octobien14</taxon>
    </lineage>
</organism>
<evidence type="ECO:0000313" key="1">
    <source>
        <dbReference type="EMBL" id="AYR03152.1"/>
    </source>
</evidence>
<evidence type="ECO:0000313" key="2">
    <source>
        <dbReference type="Proteomes" id="UP000280547"/>
    </source>
</evidence>
<reference evidence="1 2" key="1">
    <citation type="submission" date="2018-09" db="EMBL/GenBank/DDBJ databases">
        <authorList>
            <person name="Amanuel B.M."/>
            <person name="Anspach C.J."/>
            <person name="Chiquito R.J."/>
            <person name="Gales J.M."/>
            <person name="Hall T."/>
            <person name="Hotaki K."/>
            <person name="Lozano B."/>
            <person name="Mugisha B."/>
            <person name="Fogarty M.P."/>
            <person name="Leadon S.A."/>
            <person name="Molloy S.D."/>
            <person name="Garlena R.A."/>
            <person name="Russell D.A."/>
            <person name="Pope W.H."/>
            <person name="Jacobs-Sera D."/>
            <person name="Hatfull G.F."/>
        </authorList>
    </citation>
    <scope>NUCLEOTIDE SEQUENCE [LARGE SCALE GENOMIC DNA]</scope>
</reference>
<protein>
    <submittedName>
        <fullName evidence="1">Uncharacterized protein</fullName>
    </submittedName>
</protein>